<evidence type="ECO:0000256" key="9">
    <source>
        <dbReference type="HAMAP-Rule" id="MF_00406"/>
    </source>
</evidence>
<protein>
    <recommendedName>
        <fullName evidence="9">3-hydroxyacyl-[acyl-carrier-protein] dehydratase FabZ</fullName>
        <ecNumber evidence="9">4.2.1.59</ecNumber>
    </recommendedName>
    <alternativeName>
        <fullName evidence="9">(3R)-hydroxymyristoyl-[acyl-carrier-protein] dehydratase</fullName>
        <shortName evidence="9">(3R)-hydroxymyristoyl-ACP dehydrase</shortName>
    </alternativeName>
    <alternativeName>
        <fullName evidence="9">Beta-hydroxyacyl-ACP dehydratase</fullName>
    </alternativeName>
</protein>
<dbReference type="SUPFAM" id="SSF54637">
    <property type="entry name" value="Thioesterase/thiol ester dehydrase-isomerase"/>
    <property type="match status" value="1"/>
</dbReference>
<name>A0ABY4TXK3_9SPHN</name>
<gene>
    <name evidence="9 10" type="primary">fabZ</name>
    <name evidence="10" type="ORF">M9980_05145</name>
</gene>
<dbReference type="InterPro" id="IPR013114">
    <property type="entry name" value="FabA_FabZ"/>
</dbReference>
<dbReference type="Pfam" id="PF07977">
    <property type="entry name" value="FabA"/>
    <property type="match status" value="1"/>
</dbReference>
<dbReference type="EMBL" id="CP098401">
    <property type="protein sequence ID" value="URW76600.1"/>
    <property type="molecule type" value="Genomic_DNA"/>
</dbReference>
<dbReference type="Gene3D" id="3.10.129.10">
    <property type="entry name" value="Hotdog Thioesterase"/>
    <property type="match status" value="1"/>
</dbReference>
<evidence type="ECO:0000313" key="11">
    <source>
        <dbReference type="Proteomes" id="UP001055580"/>
    </source>
</evidence>
<keyword evidence="4 9" id="KW-0444">Lipid biosynthesis</keyword>
<proteinExistence type="inferred from homology"/>
<dbReference type="EC" id="4.2.1.59" evidence="9"/>
<dbReference type="NCBIfam" id="TIGR01750">
    <property type="entry name" value="fabZ"/>
    <property type="match status" value="1"/>
</dbReference>
<keyword evidence="6 9" id="KW-0443">Lipid metabolism</keyword>
<evidence type="ECO:0000256" key="3">
    <source>
        <dbReference type="ARBA" id="ARBA00022490"/>
    </source>
</evidence>
<comment type="catalytic activity">
    <reaction evidence="9">
        <text>a (3R)-hydroxyacyl-[ACP] = a (2E)-enoyl-[ACP] + H2O</text>
        <dbReference type="Rhea" id="RHEA:13097"/>
        <dbReference type="Rhea" id="RHEA-COMP:9925"/>
        <dbReference type="Rhea" id="RHEA-COMP:9945"/>
        <dbReference type="ChEBI" id="CHEBI:15377"/>
        <dbReference type="ChEBI" id="CHEBI:78784"/>
        <dbReference type="ChEBI" id="CHEBI:78827"/>
        <dbReference type="EC" id="4.2.1.59"/>
    </reaction>
</comment>
<dbReference type="RefSeq" id="WP_250754126.1">
    <property type="nucleotide sequence ID" value="NZ_CP098401.1"/>
</dbReference>
<evidence type="ECO:0000256" key="5">
    <source>
        <dbReference type="ARBA" id="ARBA00022556"/>
    </source>
</evidence>
<evidence type="ECO:0000256" key="1">
    <source>
        <dbReference type="ARBA" id="ARBA00004496"/>
    </source>
</evidence>
<dbReference type="NCBIfam" id="NF000582">
    <property type="entry name" value="PRK00006.1"/>
    <property type="match status" value="1"/>
</dbReference>
<dbReference type="PANTHER" id="PTHR30272:SF1">
    <property type="entry name" value="3-HYDROXYACYL-[ACYL-CARRIER-PROTEIN] DEHYDRATASE"/>
    <property type="match status" value="1"/>
</dbReference>
<dbReference type="PANTHER" id="PTHR30272">
    <property type="entry name" value="3-HYDROXYACYL-[ACYL-CARRIER-PROTEIN] DEHYDRATASE"/>
    <property type="match status" value="1"/>
</dbReference>
<keyword evidence="5 9" id="KW-0441">Lipid A biosynthesis</keyword>
<organism evidence="10 11">
    <name type="scientific">Sphingomonas donggukensis</name>
    <dbReference type="NCBI Taxonomy" id="2949093"/>
    <lineage>
        <taxon>Bacteria</taxon>
        <taxon>Pseudomonadati</taxon>
        <taxon>Pseudomonadota</taxon>
        <taxon>Alphaproteobacteria</taxon>
        <taxon>Sphingomonadales</taxon>
        <taxon>Sphingomonadaceae</taxon>
        <taxon>Sphingomonas</taxon>
    </lineage>
</organism>
<dbReference type="HAMAP" id="MF_00406">
    <property type="entry name" value="FabZ"/>
    <property type="match status" value="1"/>
</dbReference>
<evidence type="ECO:0000256" key="6">
    <source>
        <dbReference type="ARBA" id="ARBA00023098"/>
    </source>
</evidence>
<comment type="subcellular location">
    <subcellularLocation>
        <location evidence="1 9">Cytoplasm</location>
    </subcellularLocation>
</comment>
<comment type="function">
    <text evidence="8 9">Involved in unsaturated fatty acids biosynthesis. Catalyzes the dehydration of short chain beta-hydroxyacyl-ACPs and long chain saturated and unsaturated beta-hydroxyacyl-ACPs.</text>
</comment>
<evidence type="ECO:0000256" key="7">
    <source>
        <dbReference type="ARBA" id="ARBA00023239"/>
    </source>
</evidence>
<evidence type="ECO:0000313" key="10">
    <source>
        <dbReference type="EMBL" id="URW76600.1"/>
    </source>
</evidence>
<sequence>MSEETAAATSIGPLDIARVMAALPHRYPILLVDRVEELVIDQRIVAIKAVSMNEEFFQGHFPGRPIMPGVLQVEALAQAAGVLAVESLGLAGSGKLVYFMSIDGVKFRKPVEPGVLLRLEVEFVQKRSRVCKFAGRAMLGDDVATECEFTAMIADPPKQG</sequence>
<accession>A0ABY4TXK3</accession>
<feature type="active site" evidence="9">
    <location>
        <position position="60"/>
    </location>
</feature>
<dbReference type="GO" id="GO:0019171">
    <property type="term" value="F:(3R)-hydroxyacyl-[acyl-carrier-protein] dehydratase activity"/>
    <property type="evidence" value="ECO:0007669"/>
    <property type="project" value="UniProtKB-EC"/>
</dbReference>
<evidence type="ECO:0000256" key="4">
    <source>
        <dbReference type="ARBA" id="ARBA00022516"/>
    </source>
</evidence>
<evidence type="ECO:0000256" key="8">
    <source>
        <dbReference type="ARBA" id="ARBA00025049"/>
    </source>
</evidence>
<dbReference type="Proteomes" id="UP001055580">
    <property type="component" value="Chromosome"/>
</dbReference>
<comment type="similarity">
    <text evidence="2 9">Belongs to the thioester dehydratase family. FabZ subfamily.</text>
</comment>
<dbReference type="CDD" id="cd01288">
    <property type="entry name" value="FabZ"/>
    <property type="match status" value="1"/>
</dbReference>
<keyword evidence="7 9" id="KW-0456">Lyase</keyword>
<dbReference type="InterPro" id="IPR010084">
    <property type="entry name" value="FabZ"/>
</dbReference>
<evidence type="ECO:0000256" key="2">
    <source>
        <dbReference type="ARBA" id="ARBA00009174"/>
    </source>
</evidence>
<keyword evidence="11" id="KW-1185">Reference proteome</keyword>
<keyword evidence="3 9" id="KW-0963">Cytoplasm</keyword>
<reference evidence="10" key="1">
    <citation type="submission" date="2022-05" db="EMBL/GenBank/DDBJ databases">
        <title>Sphingomonas sp. strain RMG20 Genome sequencing and assembly.</title>
        <authorList>
            <person name="Kim I."/>
        </authorList>
    </citation>
    <scope>NUCLEOTIDE SEQUENCE</scope>
    <source>
        <strain evidence="10">RMG20</strain>
    </source>
</reference>
<dbReference type="InterPro" id="IPR029069">
    <property type="entry name" value="HotDog_dom_sf"/>
</dbReference>